<keyword evidence="2" id="KW-1185">Reference proteome</keyword>
<sequence length="104" mass="10942">MGRATDMAPALALADRLDALLKAGAPSRHDDPGAYEKAIAALEAAVTSADPKGRLDQDWQGGVLRAFGLRASSTTGIYGACRNWVRQVRAKATPTRHPATTIGE</sequence>
<dbReference type="EMBL" id="FWFQ01000017">
    <property type="protein sequence ID" value="SLN47956.1"/>
    <property type="molecule type" value="Genomic_DNA"/>
</dbReference>
<accession>A0A1Y5STU9</accession>
<dbReference type="AlphaFoldDB" id="A0A1Y5STU9"/>
<evidence type="ECO:0000313" key="2">
    <source>
        <dbReference type="Proteomes" id="UP000193409"/>
    </source>
</evidence>
<dbReference type="OrthoDB" id="7874197at2"/>
<gene>
    <name evidence="1" type="ORF">PSA7680_02470</name>
</gene>
<organism evidence="1 2">
    <name type="scientific">Pseudoruegeria aquimaris</name>
    <dbReference type="NCBI Taxonomy" id="393663"/>
    <lineage>
        <taxon>Bacteria</taxon>
        <taxon>Pseudomonadati</taxon>
        <taxon>Pseudomonadota</taxon>
        <taxon>Alphaproteobacteria</taxon>
        <taxon>Rhodobacterales</taxon>
        <taxon>Roseobacteraceae</taxon>
        <taxon>Pseudoruegeria</taxon>
    </lineage>
</organism>
<dbReference type="RefSeq" id="WP_085869020.1">
    <property type="nucleotide sequence ID" value="NZ_FWFQ01000017.1"/>
</dbReference>
<name>A0A1Y5STU9_9RHOB</name>
<dbReference type="Proteomes" id="UP000193409">
    <property type="component" value="Unassembled WGS sequence"/>
</dbReference>
<evidence type="ECO:0000313" key="1">
    <source>
        <dbReference type="EMBL" id="SLN47956.1"/>
    </source>
</evidence>
<protein>
    <submittedName>
        <fullName evidence="1">Uncharacterized protein</fullName>
    </submittedName>
</protein>
<reference evidence="1 2" key="1">
    <citation type="submission" date="2017-03" db="EMBL/GenBank/DDBJ databases">
        <authorList>
            <person name="Afonso C.L."/>
            <person name="Miller P.J."/>
            <person name="Scott M.A."/>
            <person name="Spackman E."/>
            <person name="Goraichik I."/>
            <person name="Dimitrov K.M."/>
            <person name="Suarez D.L."/>
            <person name="Swayne D.E."/>
        </authorList>
    </citation>
    <scope>NUCLEOTIDE SEQUENCE [LARGE SCALE GENOMIC DNA]</scope>
    <source>
        <strain evidence="1 2">CECT 7680</strain>
    </source>
</reference>
<proteinExistence type="predicted"/>